<proteinExistence type="predicted"/>
<evidence type="ECO:0000313" key="2">
    <source>
        <dbReference type="Proteomes" id="UP001153069"/>
    </source>
</evidence>
<dbReference type="Proteomes" id="UP001153069">
    <property type="component" value="Unassembled WGS sequence"/>
</dbReference>
<sequence length="296" mass="33724">MSQVTVTNGPATPPVQPTRLFRSPVASLSSKGANELENSEENSLKELTEYVFATMEKEFCFDVVNKPGRKTVCTCLHDLGEQINDDEVDDCAKALFLFCKLEFAERKRIVKEWIRSGLAAQLMFQGQQRETSTRVFLFPGSTTRLICRNALCQLIGYGKKSWKSIVELVKSGNDPVHGLKGKTGNKLNAKSQGLMHEFFKDMQQYALPRATKIVRTQMVDGVNTLVELREEEKDTIELPSSMTKRGLYNRFIGGLGWKIQWDNKGRLLKKTEMGEEQKHPARQEKTLMMRMPLRRL</sequence>
<keyword evidence="2" id="KW-1185">Reference proteome</keyword>
<reference evidence="1" key="1">
    <citation type="submission" date="2020-06" db="EMBL/GenBank/DDBJ databases">
        <authorList>
            <consortium name="Plant Systems Biology data submission"/>
        </authorList>
    </citation>
    <scope>NUCLEOTIDE SEQUENCE</scope>
    <source>
        <strain evidence="1">D6</strain>
    </source>
</reference>
<dbReference type="EMBL" id="CAICTM010002168">
    <property type="protein sequence ID" value="CAB9528194.1"/>
    <property type="molecule type" value="Genomic_DNA"/>
</dbReference>
<comment type="caution">
    <text evidence="1">The sequence shown here is derived from an EMBL/GenBank/DDBJ whole genome shotgun (WGS) entry which is preliminary data.</text>
</comment>
<protein>
    <submittedName>
        <fullName evidence="1">Uncharacterized protein</fullName>
    </submittedName>
</protein>
<evidence type="ECO:0000313" key="1">
    <source>
        <dbReference type="EMBL" id="CAB9528194.1"/>
    </source>
</evidence>
<gene>
    <name evidence="1" type="ORF">SEMRO_2170_G317420.1</name>
</gene>
<organism evidence="1 2">
    <name type="scientific">Seminavis robusta</name>
    <dbReference type="NCBI Taxonomy" id="568900"/>
    <lineage>
        <taxon>Eukaryota</taxon>
        <taxon>Sar</taxon>
        <taxon>Stramenopiles</taxon>
        <taxon>Ochrophyta</taxon>
        <taxon>Bacillariophyta</taxon>
        <taxon>Bacillariophyceae</taxon>
        <taxon>Bacillariophycidae</taxon>
        <taxon>Naviculales</taxon>
        <taxon>Naviculaceae</taxon>
        <taxon>Seminavis</taxon>
    </lineage>
</organism>
<name>A0A9N8F040_9STRA</name>
<dbReference type="AlphaFoldDB" id="A0A9N8F040"/>
<accession>A0A9N8F040</accession>